<proteinExistence type="predicted"/>
<dbReference type="PANTHER" id="PTHR42830:SF2">
    <property type="entry name" value="OSMC_OHR FAMILY PROTEIN"/>
    <property type="match status" value="1"/>
</dbReference>
<dbReference type="Gene3D" id="3.30.300.20">
    <property type="match status" value="1"/>
</dbReference>
<reference evidence="1" key="1">
    <citation type="submission" date="2018-06" db="EMBL/GenBank/DDBJ databases">
        <authorList>
            <person name="Zhirakovskaya E."/>
        </authorList>
    </citation>
    <scope>NUCLEOTIDE SEQUENCE</scope>
</reference>
<evidence type="ECO:0000313" key="1">
    <source>
        <dbReference type="EMBL" id="VAW60330.1"/>
    </source>
</evidence>
<organism evidence="1">
    <name type="scientific">hydrothermal vent metagenome</name>
    <dbReference type="NCBI Taxonomy" id="652676"/>
    <lineage>
        <taxon>unclassified sequences</taxon>
        <taxon>metagenomes</taxon>
        <taxon>ecological metagenomes</taxon>
    </lineage>
</organism>
<dbReference type="InterPro" id="IPR015946">
    <property type="entry name" value="KH_dom-like_a/b"/>
</dbReference>
<dbReference type="InterPro" id="IPR036102">
    <property type="entry name" value="OsmC/Ohrsf"/>
</dbReference>
<dbReference type="Pfam" id="PF02566">
    <property type="entry name" value="OsmC"/>
    <property type="match status" value="1"/>
</dbReference>
<dbReference type="EMBL" id="UOFG01000120">
    <property type="protein sequence ID" value="VAW60330.1"/>
    <property type="molecule type" value="Genomic_DNA"/>
</dbReference>
<sequence length="157" mass="17778">MSAHYAKVYWVRGNSENFTDGRYSRGHHWSFDGGITVPASSSPHIVPPPFSVEENIDPEEAFIASISSCHMLFFLSIAAKKKYIVDEYLDHAEGVMKKDREGNVYMSRVTLCPRVVFSGDNQLVSEEVEKMHHQSHEQCFIANSVKTEIVIAIQNML</sequence>
<dbReference type="AlphaFoldDB" id="A0A3B0X6W8"/>
<dbReference type="InterPro" id="IPR003718">
    <property type="entry name" value="OsmC/Ohr_fam"/>
</dbReference>
<name>A0A3B0X6W8_9ZZZZ</name>
<protein>
    <submittedName>
        <fullName evidence="1">OsmC/Ohr family protein</fullName>
    </submittedName>
</protein>
<dbReference type="SUPFAM" id="SSF82784">
    <property type="entry name" value="OsmC-like"/>
    <property type="match status" value="1"/>
</dbReference>
<dbReference type="PANTHER" id="PTHR42830">
    <property type="entry name" value="OSMOTICALLY INDUCIBLE FAMILY PROTEIN"/>
    <property type="match status" value="1"/>
</dbReference>
<gene>
    <name evidence="1" type="ORF">MNBD_GAMMA11-2574</name>
</gene>
<dbReference type="InterPro" id="IPR052707">
    <property type="entry name" value="OsmC_Ohr_Peroxiredoxin"/>
</dbReference>
<accession>A0A3B0X6W8</accession>